<evidence type="ECO:0000313" key="1">
    <source>
        <dbReference type="EMBL" id="MPM84147.1"/>
    </source>
</evidence>
<sequence>MAADIRHRLHLFRPADVAGVDADGVDPALRARQREFVVKVNVGNERDGNLLLNFIYGRSSRPVGNGHSNQFAPGGLQRFDLRHGGGHIVGFGAAHGLDRDRRAAAHGDGAHHQLLCHRYSLPQPNSRETS</sequence>
<dbReference type="AlphaFoldDB" id="A0A645D4N2"/>
<protein>
    <submittedName>
        <fullName evidence="1">Uncharacterized protein</fullName>
    </submittedName>
</protein>
<reference evidence="1" key="1">
    <citation type="submission" date="2019-08" db="EMBL/GenBank/DDBJ databases">
        <authorList>
            <person name="Kucharzyk K."/>
            <person name="Murdoch R.W."/>
            <person name="Higgins S."/>
            <person name="Loffler F."/>
        </authorList>
    </citation>
    <scope>NUCLEOTIDE SEQUENCE</scope>
</reference>
<dbReference type="EMBL" id="VSSQ01032770">
    <property type="protein sequence ID" value="MPM84147.1"/>
    <property type="molecule type" value="Genomic_DNA"/>
</dbReference>
<accession>A0A645D4N2</accession>
<proteinExistence type="predicted"/>
<name>A0A645D4N2_9ZZZZ</name>
<comment type="caution">
    <text evidence="1">The sequence shown here is derived from an EMBL/GenBank/DDBJ whole genome shotgun (WGS) entry which is preliminary data.</text>
</comment>
<organism evidence="1">
    <name type="scientific">bioreactor metagenome</name>
    <dbReference type="NCBI Taxonomy" id="1076179"/>
    <lineage>
        <taxon>unclassified sequences</taxon>
        <taxon>metagenomes</taxon>
        <taxon>ecological metagenomes</taxon>
    </lineage>
</organism>
<gene>
    <name evidence="1" type="ORF">SDC9_131218</name>
</gene>